<reference evidence="1 2" key="1">
    <citation type="submission" date="2018-10" db="EMBL/GenBank/DDBJ databases">
        <title>Kocuria sp. M5W7-7, whole genome shotgun sequence.</title>
        <authorList>
            <person name="Tuo L."/>
        </authorList>
    </citation>
    <scope>NUCLEOTIDE SEQUENCE [LARGE SCALE GENOMIC DNA]</scope>
    <source>
        <strain evidence="1 2">M5W7-7</strain>
    </source>
</reference>
<comment type="caution">
    <text evidence="1">The sequence shown here is derived from an EMBL/GenBank/DDBJ whole genome shotgun (WGS) entry which is preliminary data.</text>
</comment>
<dbReference type="AlphaFoldDB" id="A0A3N4A7S9"/>
<evidence type="ECO:0000313" key="2">
    <source>
        <dbReference type="Proteomes" id="UP000270616"/>
    </source>
</evidence>
<dbReference type="RefSeq" id="WP_123823577.1">
    <property type="nucleotide sequence ID" value="NZ_RKMF01000001.1"/>
</dbReference>
<dbReference type="InterPro" id="IPR013078">
    <property type="entry name" value="His_Pase_superF_clade-1"/>
</dbReference>
<keyword evidence="2" id="KW-1185">Reference proteome</keyword>
<evidence type="ECO:0000313" key="1">
    <source>
        <dbReference type="EMBL" id="ROZ65685.1"/>
    </source>
</evidence>
<dbReference type="PANTHER" id="PTHR47623">
    <property type="entry name" value="OS09G0287300 PROTEIN"/>
    <property type="match status" value="1"/>
</dbReference>
<dbReference type="InterPro" id="IPR029033">
    <property type="entry name" value="His_PPase_superfam"/>
</dbReference>
<name>A0A3N4A7S9_9MICC</name>
<dbReference type="CDD" id="cd07067">
    <property type="entry name" value="HP_PGM_like"/>
    <property type="match status" value="1"/>
</dbReference>
<dbReference type="PANTHER" id="PTHR47623:SF1">
    <property type="entry name" value="OS09G0287300 PROTEIN"/>
    <property type="match status" value="1"/>
</dbReference>
<organism evidence="1 2">
    <name type="scientific">Kocuria soli</name>
    <dbReference type="NCBI Taxonomy" id="2485125"/>
    <lineage>
        <taxon>Bacteria</taxon>
        <taxon>Bacillati</taxon>
        <taxon>Actinomycetota</taxon>
        <taxon>Actinomycetes</taxon>
        <taxon>Micrococcales</taxon>
        <taxon>Micrococcaceae</taxon>
        <taxon>Kocuria</taxon>
    </lineage>
</organism>
<proteinExistence type="predicted"/>
<accession>A0A3N4A7S9</accession>
<gene>
    <name evidence="1" type="ORF">EDL96_00940</name>
</gene>
<dbReference type="Gene3D" id="3.40.50.1240">
    <property type="entry name" value="Phosphoglycerate mutase-like"/>
    <property type="match status" value="1"/>
</dbReference>
<sequence length="183" mass="19602">MCAARTEDRHDERVLILMRHAAAGAGWGVDDHERSLSSTGEADAPLAGRWLLEAGLAPEMILCSSALRTRQTCTWVSSELGDKAPTANLSERLYEASAAQVLAEINAVPDSVRVLMVICHQPAVQDLAMRLAGADSEMDAVMDLSGGYPTSGLAVLRTTRGWGLLDGADARLTDFTVPRAERI</sequence>
<dbReference type="EMBL" id="RKMF01000001">
    <property type="protein sequence ID" value="ROZ65685.1"/>
    <property type="molecule type" value="Genomic_DNA"/>
</dbReference>
<dbReference type="OrthoDB" id="9810154at2"/>
<dbReference type="SUPFAM" id="SSF53254">
    <property type="entry name" value="Phosphoglycerate mutase-like"/>
    <property type="match status" value="1"/>
</dbReference>
<dbReference type="SMART" id="SM00855">
    <property type="entry name" value="PGAM"/>
    <property type="match status" value="1"/>
</dbReference>
<protein>
    <submittedName>
        <fullName evidence="1">Histidine phosphatase family protein</fullName>
    </submittedName>
</protein>
<dbReference type="Proteomes" id="UP000270616">
    <property type="component" value="Unassembled WGS sequence"/>
</dbReference>